<accession>A0AA36GVG3</accession>
<evidence type="ECO:0000313" key="2">
    <source>
        <dbReference type="Proteomes" id="UP001176961"/>
    </source>
</evidence>
<proteinExistence type="predicted"/>
<organism evidence="1 2">
    <name type="scientific">Cylicocyclus nassatus</name>
    <name type="common">Nematode worm</name>
    <dbReference type="NCBI Taxonomy" id="53992"/>
    <lineage>
        <taxon>Eukaryota</taxon>
        <taxon>Metazoa</taxon>
        <taxon>Ecdysozoa</taxon>
        <taxon>Nematoda</taxon>
        <taxon>Chromadorea</taxon>
        <taxon>Rhabditida</taxon>
        <taxon>Rhabditina</taxon>
        <taxon>Rhabditomorpha</taxon>
        <taxon>Strongyloidea</taxon>
        <taxon>Strongylidae</taxon>
        <taxon>Cylicocyclus</taxon>
    </lineage>
</organism>
<comment type="caution">
    <text evidence="1">The sequence shown here is derived from an EMBL/GenBank/DDBJ whole genome shotgun (WGS) entry which is preliminary data.</text>
</comment>
<dbReference type="AlphaFoldDB" id="A0AA36GVG3"/>
<protein>
    <submittedName>
        <fullName evidence="1">Uncharacterized protein</fullName>
    </submittedName>
</protein>
<reference evidence="1" key="1">
    <citation type="submission" date="2023-07" db="EMBL/GenBank/DDBJ databases">
        <authorList>
            <consortium name="CYATHOMIX"/>
        </authorList>
    </citation>
    <scope>NUCLEOTIDE SEQUENCE</scope>
    <source>
        <strain evidence="1">N/A</strain>
    </source>
</reference>
<keyword evidence="2" id="KW-1185">Reference proteome</keyword>
<evidence type="ECO:0000313" key="1">
    <source>
        <dbReference type="EMBL" id="CAJ0598886.1"/>
    </source>
</evidence>
<sequence>MSMFFEGDPIPVAADTRVAEAFHRCMLEGNTRLPVLAALLDLLKSCNNNARGKFLNMERRSRDGRMLKARDIRRRERIIRIIESHRSEFEQTIPSTRIVVKYCAKMARFVTKTN</sequence>
<dbReference type="EMBL" id="CATQJL010000223">
    <property type="protein sequence ID" value="CAJ0598886.1"/>
    <property type="molecule type" value="Genomic_DNA"/>
</dbReference>
<name>A0AA36GVG3_CYLNA</name>
<gene>
    <name evidence="1" type="ORF">CYNAS_LOCUS10869</name>
</gene>
<dbReference type="Proteomes" id="UP001176961">
    <property type="component" value="Unassembled WGS sequence"/>
</dbReference>